<dbReference type="RefSeq" id="WP_105934129.1">
    <property type="nucleotide sequence ID" value="NZ_PVNP01000067.1"/>
</dbReference>
<keyword evidence="5 11" id="KW-0812">Transmembrane</keyword>
<evidence type="ECO:0000313" key="18">
    <source>
        <dbReference type="Proteomes" id="UP000238949"/>
    </source>
</evidence>
<evidence type="ECO:0000256" key="8">
    <source>
        <dbReference type="ARBA" id="ARBA00023077"/>
    </source>
</evidence>
<evidence type="ECO:0000259" key="16">
    <source>
        <dbReference type="Pfam" id="PF07715"/>
    </source>
</evidence>
<evidence type="ECO:0000256" key="2">
    <source>
        <dbReference type="ARBA" id="ARBA00022448"/>
    </source>
</evidence>
<evidence type="ECO:0000256" key="12">
    <source>
        <dbReference type="RuleBase" id="RU003357"/>
    </source>
</evidence>
<feature type="signal peptide" evidence="14">
    <location>
        <begin position="1"/>
        <end position="27"/>
    </location>
</feature>
<evidence type="ECO:0000313" key="17">
    <source>
        <dbReference type="EMBL" id="PRO74103.1"/>
    </source>
</evidence>
<dbReference type="EMBL" id="PVNP01000067">
    <property type="protein sequence ID" value="PRO74103.1"/>
    <property type="molecule type" value="Genomic_DNA"/>
</dbReference>
<dbReference type="Pfam" id="PF07715">
    <property type="entry name" value="Plug"/>
    <property type="match status" value="1"/>
</dbReference>
<dbReference type="Proteomes" id="UP000238949">
    <property type="component" value="Unassembled WGS sequence"/>
</dbReference>
<dbReference type="InterPro" id="IPR000531">
    <property type="entry name" value="Beta-barrel_TonB"/>
</dbReference>
<comment type="similarity">
    <text evidence="11 12">Belongs to the TonB-dependent receptor family.</text>
</comment>
<feature type="domain" description="TonB-dependent receptor-like beta-barrel" evidence="15">
    <location>
        <begin position="267"/>
        <end position="682"/>
    </location>
</feature>
<protein>
    <recommendedName>
        <fullName evidence="19">TonB-dependent receptor</fullName>
    </recommendedName>
</protein>
<keyword evidence="18" id="KW-1185">Reference proteome</keyword>
<feature type="chain" id="PRO_5015680794" description="TonB-dependent receptor" evidence="14">
    <location>
        <begin position="28"/>
        <end position="726"/>
    </location>
</feature>
<dbReference type="GO" id="GO:0006826">
    <property type="term" value="P:iron ion transport"/>
    <property type="evidence" value="ECO:0007669"/>
    <property type="project" value="UniProtKB-KW"/>
</dbReference>
<keyword evidence="9 11" id="KW-0472">Membrane</keyword>
<keyword evidence="10 11" id="KW-0998">Cell outer membrane</keyword>
<evidence type="ECO:0000256" key="9">
    <source>
        <dbReference type="ARBA" id="ARBA00023136"/>
    </source>
</evidence>
<dbReference type="PANTHER" id="PTHR32552:SF81">
    <property type="entry name" value="TONB-DEPENDENT OUTER MEMBRANE RECEPTOR"/>
    <property type="match status" value="1"/>
</dbReference>
<dbReference type="InterPro" id="IPR039426">
    <property type="entry name" value="TonB-dep_rcpt-like"/>
</dbReference>
<keyword evidence="3 11" id="KW-1134">Transmembrane beta strand</keyword>
<organism evidence="17 18">
    <name type="scientific">Alteromonas alba</name>
    <dbReference type="NCBI Taxonomy" id="2079529"/>
    <lineage>
        <taxon>Bacteria</taxon>
        <taxon>Pseudomonadati</taxon>
        <taxon>Pseudomonadota</taxon>
        <taxon>Gammaproteobacteria</taxon>
        <taxon>Alteromonadales</taxon>
        <taxon>Alteromonadaceae</taxon>
        <taxon>Alteromonas/Salinimonas group</taxon>
        <taxon>Alteromonas</taxon>
    </lineage>
</organism>
<feature type="region of interest" description="Disordered" evidence="13">
    <location>
        <begin position="31"/>
        <end position="51"/>
    </location>
</feature>
<evidence type="ECO:0000256" key="11">
    <source>
        <dbReference type="PROSITE-ProRule" id="PRU01360"/>
    </source>
</evidence>
<evidence type="ECO:0000256" key="1">
    <source>
        <dbReference type="ARBA" id="ARBA00004571"/>
    </source>
</evidence>
<dbReference type="PROSITE" id="PS52016">
    <property type="entry name" value="TONB_DEPENDENT_REC_3"/>
    <property type="match status" value="1"/>
</dbReference>
<dbReference type="Gene3D" id="2.40.170.20">
    <property type="entry name" value="TonB-dependent receptor, beta-barrel domain"/>
    <property type="match status" value="1"/>
</dbReference>
<dbReference type="SUPFAM" id="SSF56935">
    <property type="entry name" value="Porins"/>
    <property type="match status" value="1"/>
</dbReference>
<comment type="subcellular location">
    <subcellularLocation>
        <location evidence="1 11">Cell outer membrane</location>
        <topology evidence="1 11">Multi-pass membrane protein</topology>
    </subcellularLocation>
</comment>
<evidence type="ECO:0000256" key="10">
    <source>
        <dbReference type="ARBA" id="ARBA00023237"/>
    </source>
</evidence>
<evidence type="ECO:0000259" key="15">
    <source>
        <dbReference type="Pfam" id="PF00593"/>
    </source>
</evidence>
<feature type="domain" description="TonB-dependent receptor plug" evidence="16">
    <location>
        <begin position="72"/>
        <end position="177"/>
    </location>
</feature>
<gene>
    <name evidence="17" type="ORF">C6Y40_07995</name>
</gene>
<keyword evidence="2 11" id="KW-0813">Transport</keyword>
<evidence type="ECO:0008006" key="19">
    <source>
        <dbReference type="Google" id="ProtNLM"/>
    </source>
</evidence>
<evidence type="ECO:0000256" key="6">
    <source>
        <dbReference type="ARBA" id="ARBA00023004"/>
    </source>
</evidence>
<sequence length="726" mass="80142">MKYKLKTIYPLSALTLAMALSSGQSFAAEAQVNSDNDQTETKTAQQTEEKVARKDTLFETIQITAQKREASIQSTPISVTAISGDVLDQMGITNMDDFQFFAPGITITNDSMAIINIRGVGTTAFGVATDPSSTIYIDGIYQPRPTTGYQDMFDVERLELLRGPQGVLFGRNSVGGALNIISKAPTDDAEGTVGLTLGSYNKQTLTGTFSGGLTDNSRGRVTLLKNTRDGIYKDMLTGEEYQDEDTFAGRGTLAIDLSDKLEIVLRGDYNNDGGTGYISQRGGYTQDYVDAGAAIPKDDYDIALNYKPKTDVEVWGLSSTLTWTGDDYTIKSISSYRESDFDQTTDADATEFTVFNINFFEASESFTQEFQLSNTTPDGLDWITGLFYLKEDGSGGIDLLFDGLAIEITEENVTEAYAAFGQMTYDVNPKLRATFGLRYSYESKNYGYITNVNGGLDDTGTPDDSWSAWTPRFALDYDLADDIMIYASATSGFKSGGFQIGDGTSFEQEDLWSYETGIKSTLLENRLRANVGLFLYDYTNLQVVEYDDDSGISTTTNAGKATIQGIEGEFVARVSDNFDVNLVVTYTNSEFDYFPQGEGVDFAGNELPNTPNLTYSLGAQYTTEIANVGYLVFRGDYAWRDGVYFKSNNEEKFQSDSYSLLNLRVSLMTFDDQWEVSLYGTNMLDERYATYITAGRNLDGSLTDSGNTSNTYGEPRQYGVKVRYNF</sequence>
<dbReference type="GO" id="GO:0009279">
    <property type="term" value="C:cell outer membrane"/>
    <property type="evidence" value="ECO:0007669"/>
    <property type="project" value="UniProtKB-SubCell"/>
</dbReference>
<evidence type="ECO:0000256" key="4">
    <source>
        <dbReference type="ARBA" id="ARBA00022496"/>
    </source>
</evidence>
<comment type="caution">
    <text evidence="17">The sequence shown here is derived from an EMBL/GenBank/DDBJ whole genome shotgun (WGS) entry which is preliminary data.</text>
</comment>
<proteinExistence type="inferred from homology"/>
<dbReference type="AlphaFoldDB" id="A0A2S9VCC5"/>
<dbReference type="InterPro" id="IPR036942">
    <property type="entry name" value="Beta-barrel_TonB_sf"/>
</dbReference>
<dbReference type="CDD" id="cd01347">
    <property type="entry name" value="ligand_gated_channel"/>
    <property type="match status" value="1"/>
</dbReference>
<evidence type="ECO:0000256" key="3">
    <source>
        <dbReference type="ARBA" id="ARBA00022452"/>
    </source>
</evidence>
<keyword evidence="7" id="KW-0406">Ion transport</keyword>
<keyword evidence="4" id="KW-0410">Iron transport</keyword>
<dbReference type="PANTHER" id="PTHR32552">
    <property type="entry name" value="FERRICHROME IRON RECEPTOR-RELATED"/>
    <property type="match status" value="1"/>
</dbReference>
<dbReference type="Pfam" id="PF00593">
    <property type="entry name" value="TonB_dep_Rec_b-barrel"/>
    <property type="match status" value="1"/>
</dbReference>
<evidence type="ECO:0000256" key="13">
    <source>
        <dbReference type="SAM" id="MobiDB-lite"/>
    </source>
</evidence>
<reference evidence="18" key="1">
    <citation type="journal article" date="2020" name="Int. J. Syst. Evol. Microbiol.">
        <title>Alteromonas alba sp. nov., a marine bacterium isolated from the seawater of the West Pacific Ocean.</title>
        <authorList>
            <person name="Sun C."/>
            <person name="Wu Y.-H."/>
            <person name="Xamxidin M."/>
            <person name="Cheng H."/>
            <person name="Xu X.-W."/>
        </authorList>
    </citation>
    <scope>NUCLEOTIDE SEQUENCE [LARGE SCALE GENOMIC DNA]</scope>
    <source>
        <strain evidence="18">190</strain>
    </source>
</reference>
<accession>A0A2S9VCC5</accession>
<dbReference type="OrthoDB" id="7051185at2"/>
<evidence type="ECO:0000256" key="5">
    <source>
        <dbReference type="ARBA" id="ARBA00022692"/>
    </source>
</evidence>
<name>A0A2S9VCC5_9ALTE</name>
<dbReference type="InterPro" id="IPR012910">
    <property type="entry name" value="Plug_dom"/>
</dbReference>
<evidence type="ECO:0000256" key="7">
    <source>
        <dbReference type="ARBA" id="ARBA00023065"/>
    </source>
</evidence>
<evidence type="ECO:0000256" key="14">
    <source>
        <dbReference type="SAM" id="SignalP"/>
    </source>
</evidence>
<keyword evidence="6" id="KW-0408">Iron</keyword>
<keyword evidence="8 12" id="KW-0798">TonB box</keyword>
<keyword evidence="14" id="KW-0732">Signal</keyword>